<evidence type="ECO:0000313" key="3">
    <source>
        <dbReference type="Proteomes" id="UP001172778"/>
    </source>
</evidence>
<keyword evidence="3" id="KW-1185">Reference proteome</keyword>
<accession>A0ABT7E1E5</accession>
<gene>
    <name evidence="2" type="ORF">PZA18_14330</name>
</gene>
<dbReference type="EMBL" id="JARRAF010000016">
    <property type="protein sequence ID" value="MDK2125230.1"/>
    <property type="molecule type" value="Genomic_DNA"/>
</dbReference>
<sequence length="218" mass="23397">MNAPVIDRQQETLPDSRTLAASAYSPNLVIVTAFRELFENVALDAILLNDYEQAIAVIQGPGCDALFCDVGSLDGSGGGFRFAKRLRKAGYDRPLYLMTTEPKPHDETWAITCGATGLIRRSVAAILAVAPVSQPAAAATALQPATSGFDRLVVRVRDALKLHTGPVAQLIVEDAIGTLSRRYGFSPIPAAELVEAVALHIKDGRARAAFVQEFNHKE</sequence>
<name>A0ABT7E1E5_9NEIS</name>
<evidence type="ECO:0000313" key="2">
    <source>
        <dbReference type="EMBL" id="MDK2125230.1"/>
    </source>
</evidence>
<dbReference type="InterPro" id="IPR011006">
    <property type="entry name" value="CheY-like_superfamily"/>
</dbReference>
<dbReference type="SUPFAM" id="SSF52172">
    <property type="entry name" value="CheY-like"/>
    <property type="match status" value="1"/>
</dbReference>
<proteinExistence type="predicted"/>
<organism evidence="2 3">
    <name type="scientific">Parachitinimonas caeni</name>
    <dbReference type="NCBI Taxonomy" id="3031301"/>
    <lineage>
        <taxon>Bacteria</taxon>
        <taxon>Pseudomonadati</taxon>
        <taxon>Pseudomonadota</taxon>
        <taxon>Betaproteobacteria</taxon>
        <taxon>Neisseriales</taxon>
        <taxon>Chitinibacteraceae</taxon>
        <taxon>Parachitinimonas</taxon>
    </lineage>
</organism>
<feature type="domain" description="DUF8082" evidence="1">
    <location>
        <begin position="156"/>
        <end position="214"/>
    </location>
</feature>
<comment type="caution">
    <text evidence="2">The sequence shown here is derived from an EMBL/GenBank/DDBJ whole genome shotgun (WGS) entry which is preliminary data.</text>
</comment>
<protein>
    <recommendedName>
        <fullName evidence="1">DUF8082 domain-containing protein</fullName>
    </recommendedName>
</protein>
<dbReference type="Proteomes" id="UP001172778">
    <property type="component" value="Unassembled WGS sequence"/>
</dbReference>
<dbReference type="Pfam" id="PF26309">
    <property type="entry name" value="DUF8082"/>
    <property type="match status" value="1"/>
</dbReference>
<dbReference type="RefSeq" id="WP_284101541.1">
    <property type="nucleotide sequence ID" value="NZ_JARRAF010000016.1"/>
</dbReference>
<dbReference type="InterPro" id="IPR058395">
    <property type="entry name" value="DUF8082"/>
</dbReference>
<evidence type="ECO:0000259" key="1">
    <source>
        <dbReference type="Pfam" id="PF26309"/>
    </source>
</evidence>
<reference evidence="2" key="1">
    <citation type="submission" date="2023-03" db="EMBL/GenBank/DDBJ databases">
        <title>Chitinimonas shenzhenensis gen. nov., sp. nov., a novel member of family Burkholderiaceae isolated from activated sludge collected in Shen Zhen, China.</title>
        <authorList>
            <person name="Wang X."/>
        </authorList>
    </citation>
    <scope>NUCLEOTIDE SEQUENCE</scope>
    <source>
        <strain evidence="2">DQS-5</strain>
    </source>
</reference>
<dbReference type="Gene3D" id="3.40.50.2300">
    <property type="match status" value="1"/>
</dbReference>